<dbReference type="GO" id="GO:0003677">
    <property type="term" value="F:DNA binding"/>
    <property type="evidence" value="ECO:0007669"/>
    <property type="project" value="UniProtKB-KW"/>
</dbReference>
<feature type="region of interest" description="Disordered" evidence="3">
    <location>
        <begin position="241"/>
        <end position="289"/>
    </location>
</feature>
<dbReference type="InterPro" id="IPR036162">
    <property type="entry name" value="Resolvase-like_N_sf"/>
</dbReference>
<dbReference type="GO" id="GO:0000150">
    <property type="term" value="F:DNA strand exchange activity"/>
    <property type="evidence" value="ECO:0007669"/>
    <property type="project" value="InterPro"/>
</dbReference>
<organism evidence="5 6">
    <name type="scientific">Roseisalinus antarcticus</name>
    <dbReference type="NCBI Taxonomy" id="254357"/>
    <lineage>
        <taxon>Bacteria</taxon>
        <taxon>Pseudomonadati</taxon>
        <taxon>Pseudomonadota</taxon>
        <taxon>Alphaproteobacteria</taxon>
        <taxon>Rhodobacterales</taxon>
        <taxon>Roseobacteraceae</taxon>
        <taxon>Roseisalinus</taxon>
    </lineage>
</organism>
<dbReference type="CDD" id="cd00338">
    <property type="entry name" value="Ser_Recombinase"/>
    <property type="match status" value="1"/>
</dbReference>
<dbReference type="AlphaFoldDB" id="A0A1Y5U0S8"/>
<dbReference type="Pfam" id="PF00239">
    <property type="entry name" value="Resolvase"/>
    <property type="match status" value="1"/>
</dbReference>
<evidence type="ECO:0000256" key="1">
    <source>
        <dbReference type="ARBA" id="ARBA00023125"/>
    </source>
</evidence>
<keyword evidence="2" id="KW-0233">DNA recombination</keyword>
<proteinExistence type="predicted"/>
<gene>
    <name evidence="5" type="primary">bin3_2</name>
    <name evidence="5" type="ORF">ROA7023_04120</name>
</gene>
<evidence type="ECO:0000256" key="3">
    <source>
        <dbReference type="SAM" id="MobiDB-lite"/>
    </source>
</evidence>
<keyword evidence="6" id="KW-1185">Reference proteome</keyword>
<protein>
    <submittedName>
        <fullName evidence="5">Putative transposon Tn552 DNA-invertase bin3</fullName>
    </submittedName>
</protein>
<dbReference type="Gene3D" id="3.40.50.1390">
    <property type="entry name" value="Resolvase, N-terminal catalytic domain"/>
    <property type="match status" value="1"/>
</dbReference>
<evidence type="ECO:0000313" key="5">
    <source>
        <dbReference type="EMBL" id="SLN76202.1"/>
    </source>
</evidence>
<dbReference type="PROSITE" id="PS51736">
    <property type="entry name" value="RECOMBINASES_3"/>
    <property type="match status" value="1"/>
</dbReference>
<dbReference type="SMART" id="SM00857">
    <property type="entry name" value="Resolvase"/>
    <property type="match status" value="1"/>
</dbReference>
<dbReference type="PANTHER" id="PTHR30461">
    <property type="entry name" value="DNA-INVERTASE FROM LAMBDOID PROPHAGE"/>
    <property type="match status" value="1"/>
</dbReference>
<sequence>MVSDTVPSRRLVAYERVSTARQGRSGLGLEAQRAAIDAYAAVSGSDVTARFTEVESGGKNNRPDLRAALDLARLTGATLVIAKLDRLSRNAAFLLTLQASGVRFLACDMPEANDLTVGIMALVAQQEREAISRRTKEALAAAKARGVKLGNPNGARALRRAGKGGEALGVTVVANADLHAASLAPVVRKLQTQGHSTLRALAAQLNASGMQTRRGGRWHVSSVRNLLKRIGRLEIRAHDAERSQDLQRQVWRSEGPLSGASPTRLSARRDIHMPNSASSTRIGGRSKPA</sequence>
<feature type="domain" description="Resolvase/invertase-type recombinase catalytic" evidence="4">
    <location>
        <begin position="10"/>
        <end position="146"/>
    </location>
</feature>
<keyword evidence="1" id="KW-0238">DNA-binding</keyword>
<dbReference type="EMBL" id="FWFZ01000040">
    <property type="protein sequence ID" value="SLN76202.1"/>
    <property type="molecule type" value="Genomic_DNA"/>
</dbReference>
<dbReference type="OrthoDB" id="2290206at2"/>
<name>A0A1Y5U0S8_9RHOB</name>
<dbReference type="InterPro" id="IPR050639">
    <property type="entry name" value="SSR_resolvase"/>
</dbReference>
<evidence type="ECO:0000256" key="2">
    <source>
        <dbReference type="ARBA" id="ARBA00023172"/>
    </source>
</evidence>
<dbReference type="Proteomes" id="UP000193900">
    <property type="component" value="Unassembled WGS sequence"/>
</dbReference>
<reference evidence="5 6" key="1">
    <citation type="submission" date="2017-03" db="EMBL/GenBank/DDBJ databases">
        <authorList>
            <person name="Afonso C.L."/>
            <person name="Miller P.J."/>
            <person name="Scott M.A."/>
            <person name="Spackman E."/>
            <person name="Goraichik I."/>
            <person name="Dimitrov K.M."/>
            <person name="Suarez D.L."/>
            <person name="Swayne D.E."/>
        </authorList>
    </citation>
    <scope>NUCLEOTIDE SEQUENCE [LARGE SCALE GENOMIC DNA]</scope>
    <source>
        <strain evidence="5 6">CECT 7023</strain>
    </source>
</reference>
<dbReference type="PANTHER" id="PTHR30461:SF2">
    <property type="entry name" value="SERINE RECOMBINASE PINE-RELATED"/>
    <property type="match status" value="1"/>
</dbReference>
<dbReference type="SUPFAM" id="SSF53041">
    <property type="entry name" value="Resolvase-like"/>
    <property type="match status" value="1"/>
</dbReference>
<evidence type="ECO:0000259" key="4">
    <source>
        <dbReference type="PROSITE" id="PS51736"/>
    </source>
</evidence>
<dbReference type="InterPro" id="IPR006119">
    <property type="entry name" value="Resolv_N"/>
</dbReference>
<accession>A0A1Y5U0S8</accession>
<evidence type="ECO:0000313" key="6">
    <source>
        <dbReference type="Proteomes" id="UP000193900"/>
    </source>
</evidence>